<organism evidence="2 3">
    <name type="scientific">Pseudomonas knackmussii</name>
    <dbReference type="NCBI Taxonomy" id="65741"/>
    <lineage>
        <taxon>Bacteria</taxon>
        <taxon>Pseudomonadati</taxon>
        <taxon>Pseudomonadota</taxon>
        <taxon>Gammaproteobacteria</taxon>
        <taxon>Pseudomonadales</taxon>
        <taxon>Pseudomonadaceae</taxon>
        <taxon>Pseudomonas</taxon>
    </lineage>
</organism>
<keyword evidence="1" id="KW-1133">Transmembrane helix</keyword>
<evidence type="ECO:0000256" key="1">
    <source>
        <dbReference type="SAM" id="Phobius"/>
    </source>
</evidence>
<evidence type="ECO:0000313" key="2">
    <source>
        <dbReference type="EMBL" id="UPQ84264.1"/>
    </source>
</evidence>
<sequence length="60" mass="6594">MSIYGCLFLVLSVACGAFNMLASVPDTWELLVEGGTVLFGMLFVLSLLIGRRIKFDPVLR</sequence>
<keyword evidence="1" id="KW-0472">Membrane</keyword>
<dbReference type="InterPro" id="IPR049711">
    <property type="entry name" value="PA3371-like"/>
</dbReference>
<proteinExistence type="predicted"/>
<evidence type="ECO:0000313" key="3">
    <source>
        <dbReference type="Proteomes" id="UP000831189"/>
    </source>
</evidence>
<name>A0ABY4KTS5_9PSED</name>
<dbReference type="NCBIfam" id="NF041882">
    <property type="entry name" value="PA3371_fam"/>
    <property type="match status" value="1"/>
</dbReference>
<dbReference type="Proteomes" id="UP000831189">
    <property type="component" value="Chromosome"/>
</dbReference>
<accession>A0ABY4KTS5</accession>
<keyword evidence="1" id="KW-0812">Transmembrane</keyword>
<keyword evidence="3" id="KW-1185">Reference proteome</keyword>
<reference evidence="2 3" key="1">
    <citation type="submission" date="2022-04" db="EMBL/GenBank/DDBJ databases">
        <title>Pseudomonas knackmussii B09-2.</title>
        <authorList>
            <person name="Deng Y."/>
        </authorList>
    </citation>
    <scope>NUCLEOTIDE SEQUENCE [LARGE SCALE GENOMIC DNA]</scope>
    <source>
        <strain evidence="2 3">B09-2</strain>
    </source>
</reference>
<dbReference type="EMBL" id="CP096208">
    <property type="protein sequence ID" value="UPQ84264.1"/>
    <property type="molecule type" value="Genomic_DNA"/>
</dbReference>
<gene>
    <name evidence="2" type="ORF">M0M42_07715</name>
</gene>
<feature type="transmembrane region" description="Helical" evidence="1">
    <location>
        <begin position="32"/>
        <end position="50"/>
    </location>
</feature>
<evidence type="ECO:0008006" key="4">
    <source>
        <dbReference type="Google" id="ProtNLM"/>
    </source>
</evidence>
<protein>
    <recommendedName>
        <fullName evidence="4">Secreted protein</fullName>
    </recommendedName>
</protein>